<dbReference type="EMBL" id="CVRI01000047">
    <property type="protein sequence ID" value="CRK97974.1"/>
    <property type="molecule type" value="Genomic_DNA"/>
</dbReference>
<name>A0A1J1IG08_9DIPT</name>
<keyword evidence="2" id="KW-1185">Reference proteome</keyword>
<evidence type="ECO:0000313" key="1">
    <source>
        <dbReference type="EMBL" id="CRK97974.1"/>
    </source>
</evidence>
<proteinExistence type="predicted"/>
<gene>
    <name evidence="1" type="ORF">CLUMA_CG011346</name>
</gene>
<protein>
    <submittedName>
        <fullName evidence="1">CLUMA_CG011346, isoform A</fullName>
    </submittedName>
</protein>
<reference evidence="1 2" key="1">
    <citation type="submission" date="2015-04" db="EMBL/GenBank/DDBJ databases">
        <authorList>
            <person name="Syromyatnikov M.Y."/>
            <person name="Popov V.N."/>
        </authorList>
    </citation>
    <scope>NUCLEOTIDE SEQUENCE [LARGE SCALE GENOMIC DNA]</scope>
</reference>
<sequence length="174" mass="20635">MDLADRNRDISRYVTNGVDPDRKRFYELAAIRFKFDELEALIGTHYRHDNVLHHYRVRRSLMTLRRVLRECIALAYLERNDVSFVPEQISTPNRHRTPRRRLNGNNGICQAPRRRQLPRQAVPQAPESEIAFSTIINQVLQTDVDRPKMRLKFDFKSKFEIKISLVINCKKFEA</sequence>
<dbReference type="Proteomes" id="UP000183832">
    <property type="component" value="Unassembled WGS sequence"/>
</dbReference>
<organism evidence="1 2">
    <name type="scientific">Clunio marinus</name>
    <dbReference type="NCBI Taxonomy" id="568069"/>
    <lineage>
        <taxon>Eukaryota</taxon>
        <taxon>Metazoa</taxon>
        <taxon>Ecdysozoa</taxon>
        <taxon>Arthropoda</taxon>
        <taxon>Hexapoda</taxon>
        <taxon>Insecta</taxon>
        <taxon>Pterygota</taxon>
        <taxon>Neoptera</taxon>
        <taxon>Endopterygota</taxon>
        <taxon>Diptera</taxon>
        <taxon>Nematocera</taxon>
        <taxon>Chironomoidea</taxon>
        <taxon>Chironomidae</taxon>
        <taxon>Clunio</taxon>
    </lineage>
</organism>
<evidence type="ECO:0000313" key="2">
    <source>
        <dbReference type="Proteomes" id="UP000183832"/>
    </source>
</evidence>
<dbReference type="AlphaFoldDB" id="A0A1J1IG08"/>
<accession>A0A1J1IG08</accession>